<dbReference type="Proteomes" id="UP001302349">
    <property type="component" value="Chromosome"/>
</dbReference>
<evidence type="ECO:0000313" key="2">
    <source>
        <dbReference type="EMBL" id="WOK04523.1"/>
    </source>
</evidence>
<keyword evidence="3" id="KW-1185">Reference proteome</keyword>
<name>A0ABZ0IJ67_9BACT</name>
<sequence>MKKLFLLVTTSLIIASAANAQNTDYKTAVGLRAGLSAGLTVKHFLSQKGALEGLVSSRWGGVNITGLYEVHDIAFDEPGLRWYYGAGGHVGFWDGNKNPWFDDNDNHSVIGVDLILGMEYTIPGSPVNLSLDWKPGFNLVGYSGFWGDEFALSLRFAFK</sequence>
<protein>
    <recommendedName>
        <fullName evidence="4">Outer membrane protein beta-barrel domain-containing protein</fullName>
    </recommendedName>
</protein>
<gene>
    <name evidence="2" type="ORF">RT717_15690</name>
</gene>
<organism evidence="2 3">
    <name type="scientific">Imperialibacter roseus</name>
    <dbReference type="NCBI Taxonomy" id="1324217"/>
    <lineage>
        <taxon>Bacteria</taxon>
        <taxon>Pseudomonadati</taxon>
        <taxon>Bacteroidota</taxon>
        <taxon>Cytophagia</taxon>
        <taxon>Cytophagales</taxon>
        <taxon>Flammeovirgaceae</taxon>
        <taxon>Imperialibacter</taxon>
    </lineage>
</organism>
<evidence type="ECO:0000313" key="3">
    <source>
        <dbReference type="Proteomes" id="UP001302349"/>
    </source>
</evidence>
<feature type="chain" id="PRO_5047117091" description="Outer membrane protein beta-barrel domain-containing protein" evidence="1">
    <location>
        <begin position="21"/>
        <end position="159"/>
    </location>
</feature>
<feature type="signal peptide" evidence="1">
    <location>
        <begin position="1"/>
        <end position="20"/>
    </location>
</feature>
<evidence type="ECO:0008006" key="4">
    <source>
        <dbReference type="Google" id="ProtNLM"/>
    </source>
</evidence>
<dbReference type="EMBL" id="CP136051">
    <property type="protein sequence ID" value="WOK04523.1"/>
    <property type="molecule type" value="Genomic_DNA"/>
</dbReference>
<accession>A0ABZ0IJ67</accession>
<evidence type="ECO:0000256" key="1">
    <source>
        <dbReference type="SAM" id="SignalP"/>
    </source>
</evidence>
<proteinExistence type="predicted"/>
<keyword evidence="1" id="KW-0732">Signal</keyword>
<reference evidence="2 3" key="1">
    <citation type="journal article" date="2023" name="Microbiol. Resour. Announc.">
        <title>Complete Genome Sequence of Imperialibacter roseus strain P4T.</title>
        <authorList>
            <person name="Tizabi D.R."/>
            <person name="Bachvaroff T."/>
            <person name="Hill R.T."/>
        </authorList>
    </citation>
    <scope>NUCLEOTIDE SEQUENCE [LARGE SCALE GENOMIC DNA]</scope>
    <source>
        <strain evidence="2 3">P4T</strain>
    </source>
</reference>
<dbReference type="RefSeq" id="WP_317487333.1">
    <property type="nucleotide sequence ID" value="NZ_CP136051.1"/>
</dbReference>